<reference evidence="4 5" key="1">
    <citation type="journal article" date="2013" name="Genome Announc.">
        <title>Draft Genome Sequence for Caulobacter sp. Strain OR37, a Bacterium Tolerant to Heavy Metals.</title>
        <authorList>
            <person name="Utturkar S.M."/>
            <person name="Bollmann A."/>
            <person name="Brzoska R.M."/>
            <person name="Klingeman D.M."/>
            <person name="Epstein S.E."/>
            <person name="Palumbo A.V."/>
            <person name="Brown S.D."/>
        </authorList>
    </citation>
    <scope>NUCLEOTIDE SEQUENCE [LARGE SCALE GENOMIC DNA]</scope>
    <source>
        <strain evidence="4 5">OR37</strain>
    </source>
</reference>
<sequence length="660" mass="71208" precursor="true">MSKFARGVVFGLVCLASAGVAVAAEDPAAKAFGARPAVLDASLSPDGQSIALIQPLADGQANALFVARLDGKSQPKPILTSSGRPDRLTDCGWASNTRLVCQIYMVTKQDAVRMVFTRMVAVNADGTKVQELSATSNNYTLEYRQFGGGVIDWLADDPNGGSVLMSRAFHEEDSTGTLLANQKRGLAVEKVDTNTLQRTIVEQPREAVEVYISDQHGAVRIYGHRPRATSGYMTNKVNYFYRPAGGGPWTPLSSYDGDARTGFEPTDVDRALNAAYGFEWVNGHLAVVRVALDGSGKREVLVSRSDVDVDRLIRVGRDHRVVGASYATDRRQVEFFDPKLKATAVALSKALGQPDIRFVDASQDGTKLLLWAGTDVDPGRYYLFDSAAKRLAEVMPGRPELAGYKLSPVKAITYKAADGTDIPAYLTLPPGSDGKNIPAIVMPHGGPESRDEWGFDWLAQYFANRGFAVLQPNFRGSAGYGEAWFENNGFQSWRTAIGDVNDAGRWLSAQGIAAPGKLAIVGWSYGGYAALQSSVLDPDLFKAVVAIAPVTDLDAFREEARDFTNFKVEDARIGHGPHVKEGSPAQNAEKIKAPVLMFHGDQDVNVGVGESRLMASRLKSAGGKVELVVYPGLDHQLDDSSARARMLDKADGFLRASLGL</sequence>
<evidence type="ECO:0000256" key="2">
    <source>
        <dbReference type="SAM" id="SignalP"/>
    </source>
</evidence>
<evidence type="ECO:0000313" key="4">
    <source>
        <dbReference type="EMBL" id="ENZ80842.1"/>
    </source>
</evidence>
<keyword evidence="5" id="KW-1185">Reference proteome</keyword>
<gene>
    <name evidence="4" type="ORF">OR37_03277</name>
</gene>
<dbReference type="GO" id="GO:0004252">
    <property type="term" value="F:serine-type endopeptidase activity"/>
    <property type="evidence" value="ECO:0007669"/>
    <property type="project" value="TreeGrafter"/>
</dbReference>
<evidence type="ECO:0000259" key="3">
    <source>
        <dbReference type="Pfam" id="PF00326"/>
    </source>
</evidence>
<proteinExistence type="predicted"/>
<dbReference type="EMBL" id="APMP01000025">
    <property type="protein sequence ID" value="ENZ80842.1"/>
    <property type="molecule type" value="Genomic_DNA"/>
</dbReference>
<protein>
    <recommendedName>
        <fullName evidence="3">Peptidase S9 prolyl oligopeptidase catalytic domain-containing protein</fullName>
    </recommendedName>
</protein>
<dbReference type="Gene3D" id="3.40.50.1820">
    <property type="entry name" value="alpha/beta hydrolase"/>
    <property type="match status" value="1"/>
</dbReference>
<dbReference type="SUPFAM" id="SSF53474">
    <property type="entry name" value="alpha/beta-Hydrolases"/>
    <property type="match status" value="1"/>
</dbReference>
<dbReference type="InterPro" id="IPR001375">
    <property type="entry name" value="Peptidase_S9_cat"/>
</dbReference>
<dbReference type="GO" id="GO:0006508">
    <property type="term" value="P:proteolysis"/>
    <property type="evidence" value="ECO:0007669"/>
    <property type="project" value="InterPro"/>
</dbReference>
<keyword evidence="1" id="KW-0378">Hydrolase</keyword>
<feature type="chain" id="PRO_5004339858" description="Peptidase S9 prolyl oligopeptidase catalytic domain-containing protein" evidence="2">
    <location>
        <begin position="24"/>
        <end position="660"/>
    </location>
</feature>
<dbReference type="STRING" id="1292034.OR37_03277"/>
<comment type="caution">
    <text evidence="4">The sequence shown here is derived from an EMBL/GenBank/DDBJ whole genome shotgun (WGS) entry which is preliminary data.</text>
</comment>
<evidence type="ECO:0000313" key="5">
    <source>
        <dbReference type="Proteomes" id="UP000013063"/>
    </source>
</evidence>
<dbReference type="PANTHER" id="PTHR42776">
    <property type="entry name" value="SERINE PEPTIDASE S9 FAMILY MEMBER"/>
    <property type="match status" value="1"/>
</dbReference>
<keyword evidence="2" id="KW-0732">Signal</keyword>
<dbReference type="Pfam" id="PF00326">
    <property type="entry name" value="Peptidase_S9"/>
    <property type="match status" value="1"/>
</dbReference>
<organism evidence="4 5">
    <name type="scientific">Caulobacter vibrioides OR37</name>
    <dbReference type="NCBI Taxonomy" id="1292034"/>
    <lineage>
        <taxon>Bacteria</taxon>
        <taxon>Pseudomonadati</taxon>
        <taxon>Pseudomonadota</taxon>
        <taxon>Alphaproteobacteria</taxon>
        <taxon>Caulobacterales</taxon>
        <taxon>Caulobacteraceae</taxon>
        <taxon>Caulobacter</taxon>
    </lineage>
</organism>
<dbReference type="Proteomes" id="UP000013063">
    <property type="component" value="Unassembled WGS sequence"/>
</dbReference>
<accession>R0EI21</accession>
<dbReference type="RefSeq" id="WP_004622204.1">
    <property type="nucleotide sequence ID" value="NZ_APMP01000025.1"/>
</dbReference>
<name>R0EI21_CAUVI</name>
<dbReference type="AlphaFoldDB" id="R0EI21"/>
<dbReference type="PANTHER" id="PTHR42776:SF27">
    <property type="entry name" value="DIPEPTIDYL PEPTIDASE FAMILY MEMBER 6"/>
    <property type="match status" value="1"/>
</dbReference>
<feature type="signal peptide" evidence="2">
    <location>
        <begin position="1"/>
        <end position="23"/>
    </location>
</feature>
<feature type="domain" description="Peptidase S9 prolyl oligopeptidase catalytic" evidence="3">
    <location>
        <begin position="453"/>
        <end position="659"/>
    </location>
</feature>
<dbReference type="SUPFAM" id="SSF82171">
    <property type="entry name" value="DPP6 N-terminal domain-like"/>
    <property type="match status" value="1"/>
</dbReference>
<evidence type="ECO:0000256" key="1">
    <source>
        <dbReference type="ARBA" id="ARBA00022801"/>
    </source>
</evidence>
<dbReference type="InterPro" id="IPR029058">
    <property type="entry name" value="AB_hydrolase_fold"/>
</dbReference>
<dbReference type="eggNOG" id="COG1506">
    <property type="taxonomic scope" value="Bacteria"/>
</dbReference>
<dbReference type="PATRIC" id="fig|1292034.3.peg.3249"/>